<comment type="caution">
    <text evidence="7">The sequence shown here is derived from an EMBL/GenBank/DDBJ whole genome shotgun (WGS) entry which is preliminary data.</text>
</comment>
<proteinExistence type="inferred from homology"/>
<evidence type="ECO:0000313" key="7">
    <source>
        <dbReference type="EMBL" id="KAF2843665.1"/>
    </source>
</evidence>
<dbReference type="GO" id="GO:0003735">
    <property type="term" value="F:structural constituent of ribosome"/>
    <property type="evidence" value="ECO:0007669"/>
    <property type="project" value="InterPro"/>
</dbReference>
<dbReference type="InterPro" id="IPR023035">
    <property type="entry name" value="Ribosomal_uS9_bac/plastid"/>
</dbReference>
<evidence type="ECO:0000256" key="2">
    <source>
        <dbReference type="ARBA" id="ARBA00022980"/>
    </source>
</evidence>
<evidence type="ECO:0000313" key="8">
    <source>
        <dbReference type="Proteomes" id="UP000799429"/>
    </source>
</evidence>
<dbReference type="EMBL" id="MU006089">
    <property type="protein sequence ID" value="KAF2843665.1"/>
    <property type="molecule type" value="Genomic_DNA"/>
</dbReference>
<dbReference type="AlphaFoldDB" id="A0A9P4SKR8"/>
<dbReference type="FunFam" id="3.30.230.10:FF:000001">
    <property type="entry name" value="30S ribosomal protein S9"/>
    <property type="match status" value="1"/>
</dbReference>
<name>A0A9P4SKR8_9PEZI</name>
<keyword evidence="3 6" id="KW-0687">Ribonucleoprotein</keyword>
<dbReference type="SUPFAM" id="SSF54211">
    <property type="entry name" value="Ribosomal protein S5 domain 2-like"/>
    <property type="match status" value="1"/>
</dbReference>
<dbReference type="PANTHER" id="PTHR21569:SF1">
    <property type="entry name" value="SMALL RIBOSOMAL SUBUNIT PROTEIN US9M"/>
    <property type="match status" value="1"/>
</dbReference>
<sequence>MKASSLSIGFRRATCSFCRLSRQAQYESNGFRSFHPPGVSRRHLATTTTSPVTAAPELNFSKRDGKPIDERLLKRVRIVPASPSYFSGKPVFTDGLLSMQALLRKFQTLPCVEPNDAPRVAWKRFREYLGQVNEPVKAAKYHKIIQILQRLNRIHPSLMPEEVTEAMKRYKRDVNPHDNQAKPSFVDENGVSRGLGRRKTSTARVWLVEGEGEVLVNGKTLTQTFGKLHDRESAIWALKATNRTDKYNVWALVSGGGTTGQAEALTLAIAKALLVQEPLLKPALRRAGCVTRDPRIVERKKPGHLKARKMPTWVKR</sequence>
<evidence type="ECO:0000256" key="4">
    <source>
        <dbReference type="ARBA" id="ARBA00039318"/>
    </source>
</evidence>
<organism evidence="7 8">
    <name type="scientific">Patellaria atrata CBS 101060</name>
    <dbReference type="NCBI Taxonomy" id="1346257"/>
    <lineage>
        <taxon>Eukaryota</taxon>
        <taxon>Fungi</taxon>
        <taxon>Dikarya</taxon>
        <taxon>Ascomycota</taxon>
        <taxon>Pezizomycotina</taxon>
        <taxon>Dothideomycetes</taxon>
        <taxon>Dothideomycetes incertae sedis</taxon>
        <taxon>Patellariales</taxon>
        <taxon>Patellariaceae</taxon>
        <taxon>Patellaria</taxon>
    </lineage>
</organism>
<dbReference type="Proteomes" id="UP000799429">
    <property type="component" value="Unassembled WGS sequence"/>
</dbReference>
<protein>
    <recommendedName>
        <fullName evidence="4">Small ribosomal subunit protein uS9m</fullName>
    </recommendedName>
    <alternativeName>
        <fullName evidence="5">37S ribosomal protein S9, mitochondrial</fullName>
    </alternativeName>
</protein>
<reference evidence="7" key="1">
    <citation type="journal article" date="2020" name="Stud. Mycol.">
        <title>101 Dothideomycetes genomes: a test case for predicting lifestyles and emergence of pathogens.</title>
        <authorList>
            <person name="Haridas S."/>
            <person name="Albert R."/>
            <person name="Binder M."/>
            <person name="Bloem J."/>
            <person name="Labutti K."/>
            <person name="Salamov A."/>
            <person name="Andreopoulos B."/>
            <person name="Baker S."/>
            <person name="Barry K."/>
            <person name="Bills G."/>
            <person name="Bluhm B."/>
            <person name="Cannon C."/>
            <person name="Castanera R."/>
            <person name="Culley D."/>
            <person name="Daum C."/>
            <person name="Ezra D."/>
            <person name="Gonzalez J."/>
            <person name="Henrissat B."/>
            <person name="Kuo A."/>
            <person name="Liang C."/>
            <person name="Lipzen A."/>
            <person name="Lutzoni F."/>
            <person name="Magnuson J."/>
            <person name="Mondo S."/>
            <person name="Nolan M."/>
            <person name="Ohm R."/>
            <person name="Pangilinan J."/>
            <person name="Park H.-J."/>
            <person name="Ramirez L."/>
            <person name="Alfaro M."/>
            <person name="Sun H."/>
            <person name="Tritt A."/>
            <person name="Yoshinaga Y."/>
            <person name="Zwiers L.-H."/>
            <person name="Turgeon B."/>
            <person name="Goodwin S."/>
            <person name="Spatafora J."/>
            <person name="Crous P."/>
            <person name="Grigoriev I."/>
        </authorList>
    </citation>
    <scope>NUCLEOTIDE SEQUENCE</scope>
    <source>
        <strain evidence="7">CBS 101060</strain>
    </source>
</reference>
<keyword evidence="2 6" id="KW-0689">Ribosomal protein</keyword>
<evidence type="ECO:0000256" key="1">
    <source>
        <dbReference type="ARBA" id="ARBA00005251"/>
    </source>
</evidence>
<dbReference type="Pfam" id="PF00380">
    <property type="entry name" value="Ribosomal_S9"/>
    <property type="match status" value="1"/>
</dbReference>
<dbReference type="GO" id="GO:0006412">
    <property type="term" value="P:translation"/>
    <property type="evidence" value="ECO:0007669"/>
    <property type="project" value="InterPro"/>
</dbReference>
<dbReference type="InterPro" id="IPR020568">
    <property type="entry name" value="Ribosomal_Su5_D2-typ_SF"/>
</dbReference>
<comment type="similarity">
    <text evidence="1 6">Belongs to the universal ribosomal protein uS9 family.</text>
</comment>
<dbReference type="GO" id="GO:0003723">
    <property type="term" value="F:RNA binding"/>
    <property type="evidence" value="ECO:0007669"/>
    <property type="project" value="TreeGrafter"/>
</dbReference>
<dbReference type="OrthoDB" id="10254627at2759"/>
<dbReference type="InterPro" id="IPR020574">
    <property type="entry name" value="Ribosomal_uS9_CS"/>
</dbReference>
<evidence type="ECO:0000256" key="3">
    <source>
        <dbReference type="ARBA" id="ARBA00023274"/>
    </source>
</evidence>
<dbReference type="InterPro" id="IPR014721">
    <property type="entry name" value="Ribsml_uS5_D2-typ_fold_subgr"/>
</dbReference>
<dbReference type="PROSITE" id="PS00360">
    <property type="entry name" value="RIBOSOMAL_S9"/>
    <property type="match status" value="1"/>
</dbReference>
<dbReference type="Gene3D" id="3.30.230.10">
    <property type="match status" value="1"/>
</dbReference>
<accession>A0A9P4SKR8</accession>
<gene>
    <name evidence="7" type="ORF">M501DRAFT_994668</name>
</gene>
<evidence type="ECO:0000256" key="6">
    <source>
        <dbReference type="RuleBase" id="RU003815"/>
    </source>
</evidence>
<dbReference type="InterPro" id="IPR000754">
    <property type="entry name" value="Ribosomal_uS9"/>
</dbReference>
<keyword evidence="8" id="KW-1185">Reference proteome</keyword>
<evidence type="ECO:0000256" key="5">
    <source>
        <dbReference type="ARBA" id="ARBA00042623"/>
    </source>
</evidence>
<dbReference type="PANTHER" id="PTHR21569">
    <property type="entry name" value="RIBOSOMAL PROTEIN S9"/>
    <property type="match status" value="1"/>
</dbReference>
<dbReference type="NCBIfam" id="NF001099">
    <property type="entry name" value="PRK00132.1"/>
    <property type="match status" value="1"/>
</dbReference>
<dbReference type="GO" id="GO:0005763">
    <property type="term" value="C:mitochondrial small ribosomal subunit"/>
    <property type="evidence" value="ECO:0007669"/>
    <property type="project" value="TreeGrafter"/>
</dbReference>